<proteinExistence type="predicted"/>
<evidence type="ECO:0000313" key="2">
    <source>
        <dbReference type="Proteomes" id="UP000306420"/>
    </source>
</evidence>
<organism evidence="1 2">
    <name type="scientific">Ruoffia tabacinasalis</name>
    <dbReference type="NCBI Taxonomy" id="87458"/>
    <lineage>
        <taxon>Bacteria</taxon>
        <taxon>Bacillati</taxon>
        <taxon>Bacillota</taxon>
        <taxon>Bacilli</taxon>
        <taxon>Lactobacillales</taxon>
        <taxon>Aerococcaceae</taxon>
        <taxon>Ruoffia</taxon>
    </lineage>
</organism>
<dbReference type="EMBL" id="VBSP01000006">
    <property type="protein sequence ID" value="TLQ48903.1"/>
    <property type="molecule type" value="Genomic_DNA"/>
</dbReference>
<protein>
    <submittedName>
        <fullName evidence="1">DUF3013 family protein</fullName>
    </submittedName>
</protein>
<comment type="caution">
    <text evidence="1">The sequence shown here is derived from an EMBL/GenBank/DDBJ whole genome shotgun (WGS) entry which is preliminary data.</text>
</comment>
<sequence>MNRANILNVFEQLIEESYFHCEWAIEWQERENEIELIFQMNLENPNNLSFIDNYDNISHQTELVYNVKIMIYKDGYKRFSDKDYIVSIPVNSERGIDYGKCLAIVKYLKNLTSSVDVKWLDFLSETDVEEFSLKWKWSDFEAIQNRLIESNRYSETPIYFPNHEDIN</sequence>
<accession>A0A5R9EFP0</accession>
<dbReference type="RefSeq" id="WP_138403947.1">
    <property type="nucleotide sequence ID" value="NZ_VBSP01000006.1"/>
</dbReference>
<dbReference type="OrthoDB" id="2165293at2"/>
<dbReference type="InterPro" id="IPR021380">
    <property type="entry name" value="DUF3013"/>
</dbReference>
<name>A0A5R9EFP0_9LACT</name>
<dbReference type="AlphaFoldDB" id="A0A5R9EFP0"/>
<gene>
    <name evidence="1" type="ORF">FEZ33_03160</name>
</gene>
<dbReference type="Gene3D" id="3.40.50.11250">
    <property type="entry name" value="Protein of unknown function DUF3013"/>
    <property type="match status" value="1"/>
</dbReference>
<dbReference type="Proteomes" id="UP000306420">
    <property type="component" value="Unassembled WGS sequence"/>
</dbReference>
<dbReference type="Pfam" id="PF11217">
    <property type="entry name" value="DUF3013"/>
    <property type="match status" value="1"/>
</dbReference>
<evidence type="ECO:0000313" key="1">
    <source>
        <dbReference type="EMBL" id="TLQ48903.1"/>
    </source>
</evidence>
<reference evidence="1 2" key="1">
    <citation type="submission" date="2019-05" db="EMBL/GenBank/DDBJ databases">
        <title>The metagenome of a microbial culture collection derived from dairy environment covers the genomic content of the human microbiome.</title>
        <authorList>
            <person name="Roder T."/>
            <person name="Wuthrich D."/>
            <person name="Sattari Z."/>
            <person name="Von Ah U."/>
            <person name="Bar C."/>
            <person name="Ronchi F."/>
            <person name="Macpherson A.J."/>
            <person name="Ganal-Vonarburg S.C."/>
            <person name="Bruggmann R."/>
            <person name="Vergeres G."/>
        </authorList>
    </citation>
    <scope>NUCLEOTIDE SEQUENCE [LARGE SCALE GENOMIC DNA]</scope>
    <source>
        <strain evidence="1 2">FAM 24227</strain>
    </source>
</reference>